<accession>A0A835Y2C5</accession>
<gene>
    <name evidence="1" type="ORF">HYH03_007894</name>
</gene>
<evidence type="ECO:0000313" key="2">
    <source>
        <dbReference type="Proteomes" id="UP000612055"/>
    </source>
</evidence>
<evidence type="ECO:0000313" key="1">
    <source>
        <dbReference type="EMBL" id="KAG2493964.1"/>
    </source>
</evidence>
<protein>
    <submittedName>
        <fullName evidence="1">Uncharacterized protein</fullName>
    </submittedName>
</protein>
<sequence>MLSKESTLVKVVRADEYRAQVLAAGHNLAHALGALHTALAQDRGTQLSRQLEAAWPALCRDLRLGSARVC</sequence>
<dbReference type="AlphaFoldDB" id="A0A835Y2C5"/>
<dbReference type="EMBL" id="JAEHOE010000034">
    <property type="protein sequence ID" value="KAG2493964.1"/>
    <property type="molecule type" value="Genomic_DNA"/>
</dbReference>
<keyword evidence="2" id="KW-1185">Reference proteome</keyword>
<name>A0A835Y2C5_9CHLO</name>
<dbReference type="Proteomes" id="UP000612055">
    <property type="component" value="Unassembled WGS sequence"/>
</dbReference>
<proteinExistence type="predicted"/>
<organism evidence="1 2">
    <name type="scientific">Edaphochlamys debaryana</name>
    <dbReference type="NCBI Taxonomy" id="47281"/>
    <lineage>
        <taxon>Eukaryota</taxon>
        <taxon>Viridiplantae</taxon>
        <taxon>Chlorophyta</taxon>
        <taxon>core chlorophytes</taxon>
        <taxon>Chlorophyceae</taxon>
        <taxon>CS clade</taxon>
        <taxon>Chlamydomonadales</taxon>
        <taxon>Chlamydomonadales incertae sedis</taxon>
        <taxon>Edaphochlamys</taxon>
    </lineage>
</organism>
<comment type="caution">
    <text evidence="1">The sequence shown here is derived from an EMBL/GenBank/DDBJ whole genome shotgun (WGS) entry which is preliminary data.</text>
</comment>
<reference evidence="1" key="1">
    <citation type="journal article" date="2020" name="bioRxiv">
        <title>Comparative genomics of Chlamydomonas.</title>
        <authorList>
            <person name="Craig R.J."/>
            <person name="Hasan A.R."/>
            <person name="Ness R.W."/>
            <person name="Keightley P.D."/>
        </authorList>
    </citation>
    <scope>NUCLEOTIDE SEQUENCE</scope>
    <source>
        <strain evidence="1">CCAP 11/70</strain>
    </source>
</reference>